<protein>
    <submittedName>
        <fullName evidence="1">Uncharacterized protein</fullName>
    </submittedName>
</protein>
<name>A0ACC3SN39_9PEZI</name>
<comment type="caution">
    <text evidence="1">The sequence shown here is derived from an EMBL/GenBank/DDBJ whole genome shotgun (WGS) entry which is preliminary data.</text>
</comment>
<organism evidence="1 2">
    <name type="scientific">Zalaria obscura</name>
    <dbReference type="NCBI Taxonomy" id="2024903"/>
    <lineage>
        <taxon>Eukaryota</taxon>
        <taxon>Fungi</taxon>
        <taxon>Dikarya</taxon>
        <taxon>Ascomycota</taxon>
        <taxon>Pezizomycotina</taxon>
        <taxon>Dothideomycetes</taxon>
        <taxon>Dothideomycetidae</taxon>
        <taxon>Dothideales</taxon>
        <taxon>Zalariaceae</taxon>
        <taxon>Zalaria</taxon>
    </lineage>
</organism>
<sequence>MADVQQAPAQHKQPSRKGKKAWRKNVDITEVQTGLEDVREEIVAGGILSERPSDELFAVDTTGSQTIKHDYSKKNKPLKADEIIAQRSVIPAVDTRKRKIGDGIVQGSSKRRANGTYVPHKELQRLKDLAFTGEGFKKTIITEKVDHDPWAMEPVAQDPRFSFIPEKKAKVEPTTLKHAPISLAENGRPFAAVRKPDAGKSYNPDFEAWEDLVKREGEKAVEAETARLAEEQAEAERMEKALAEAAKPDPVTDDEYESAWESEWEGIQSGAEDSYVNKKRPERKTPSERNKIKRRKAAERQEKWEKQMKKKEEQQQRIREIAKEVARKEAERKANGITDEADGEDSGEEEVLRRRALGGKLRVPEAPLEVVLADELQDSLRALRPEGNLLKDRYRNMLLNGKIEARKSMQHKKPMRTVTEKWTYKDWKLK</sequence>
<gene>
    <name evidence="1" type="ORF">M8818_000882</name>
</gene>
<accession>A0ACC3SN39</accession>
<dbReference type="EMBL" id="JAMKPW020000004">
    <property type="protein sequence ID" value="KAK8219151.1"/>
    <property type="molecule type" value="Genomic_DNA"/>
</dbReference>
<reference evidence="1" key="1">
    <citation type="submission" date="2024-02" db="EMBL/GenBank/DDBJ databases">
        <title>Metagenome Assembled Genome of Zalaria obscura JY119.</title>
        <authorList>
            <person name="Vighnesh L."/>
            <person name="Jagadeeshwari U."/>
            <person name="Venkata Ramana C."/>
            <person name="Sasikala C."/>
        </authorList>
    </citation>
    <scope>NUCLEOTIDE SEQUENCE</scope>
    <source>
        <strain evidence="1">JY119</strain>
    </source>
</reference>
<dbReference type="Proteomes" id="UP001320706">
    <property type="component" value="Unassembled WGS sequence"/>
</dbReference>
<proteinExistence type="predicted"/>
<evidence type="ECO:0000313" key="2">
    <source>
        <dbReference type="Proteomes" id="UP001320706"/>
    </source>
</evidence>
<keyword evidence="2" id="KW-1185">Reference proteome</keyword>
<evidence type="ECO:0000313" key="1">
    <source>
        <dbReference type="EMBL" id="KAK8219151.1"/>
    </source>
</evidence>